<dbReference type="EMBL" id="CP001280">
    <property type="protein sequence ID" value="ACK50733.1"/>
    <property type="molecule type" value="Genomic_DNA"/>
</dbReference>
<keyword evidence="7" id="KW-1185">Reference proteome</keyword>
<dbReference type="PANTHER" id="PTHR44858:SF1">
    <property type="entry name" value="UDP-N-ACETYLGLUCOSAMINE--PEPTIDE N-ACETYLGLUCOSAMINYLTRANSFERASE SPINDLY-RELATED"/>
    <property type="match status" value="1"/>
</dbReference>
<feature type="repeat" description="TPR" evidence="3">
    <location>
        <begin position="238"/>
        <end position="271"/>
    </location>
</feature>
<dbReference type="Proteomes" id="UP000002257">
    <property type="component" value="Chromosome"/>
</dbReference>
<reference evidence="6 7" key="1">
    <citation type="journal article" date="2010" name="J. Bacteriol.">
        <title>Complete genome sequence of the aerobic facultative methanotroph Methylocella silvestris BL2.</title>
        <authorList>
            <person name="Chen Y."/>
            <person name="Crombie A."/>
            <person name="Rahman M.T."/>
            <person name="Dedysh S.N."/>
            <person name="Liesack W."/>
            <person name="Stott M.B."/>
            <person name="Alam M."/>
            <person name="Theisen A.R."/>
            <person name="Murrell J.C."/>
            <person name="Dunfield P.F."/>
        </authorList>
    </citation>
    <scope>NUCLEOTIDE SEQUENCE [LARGE SCALE GENOMIC DNA]</scope>
    <source>
        <strain evidence="7">DSM 15510 / CIP 108128 / LMG 27833 / NCIMB 13906 / BL2</strain>
    </source>
</reference>
<dbReference type="InterPro" id="IPR050498">
    <property type="entry name" value="Ycf3"/>
</dbReference>
<dbReference type="InterPro" id="IPR019734">
    <property type="entry name" value="TPR_rpt"/>
</dbReference>
<evidence type="ECO:0000256" key="5">
    <source>
        <dbReference type="SAM" id="SignalP"/>
    </source>
</evidence>
<feature type="repeat" description="TPR" evidence="3">
    <location>
        <begin position="204"/>
        <end position="237"/>
    </location>
</feature>
<keyword evidence="1" id="KW-0677">Repeat</keyword>
<dbReference type="Gene3D" id="1.25.40.10">
    <property type="entry name" value="Tetratricopeptide repeat domain"/>
    <property type="match status" value="1"/>
</dbReference>
<organism evidence="6 7">
    <name type="scientific">Methylocella silvestris (strain DSM 15510 / CIP 108128 / LMG 27833 / NCIMB 13906 / BL2)</name>
    <dbReference type="NCBI Taxonomy" id="395965"/>
    <lineage>
        <taxon>Bacteria</taxon>
        <taxon>Pseudomonadati</taxon>
        <taxon>Pseudomonadota</taxon>
        <taxon>Alphaproteobacteria</taxon>
        <taxon>Hyphomicrobiales</taxon>
        <taxon>Beijerinckiaceae</taxon>
        <taxon>Methylocella</taxon>
    </lineage>
</organism>
<dbReference type="AlphaFoldDB" id="B8ELV2"/>
<evidence type="ECO:0000313" key="7">
    <source>
        <dbReference type="Proteomes" id="UP000002257"/>
    </source>
</evidence>
<feature type="signal peptide" evidence="5">
    <location>
        <begin position="1"/>
        <end position="24"/>
    </location>
</feature>
<dbReference type="HOGENOM" id="CLU_959127_0_0_5"/>
<gene>
    <name evidence="6" type="ordered locus">Msil_1787</name>
</gene>
<dbReference type="eggNOG" id="COG0457">
    <property type="taxonomic scope" value="Bacteria"/>
</dbReference>
<accession>B8ELV2</accession>
<dbReference type="STRING" id="395965.Msil_1787"/>
<dbReference type="PROSITE" id="PS50005">
    <property type="entry name" value="TPR"/>
    <property type="match status" value="2"/>
</dbReference>
<feature type="compositionally biased region" description="Basic and acidic residues" evidence="4">
    <location>
        <begin position="94"/>
        <end position="103"/>
    </location>
</feature>
<evidence type="ECO:0000256" key="3">
    <source>
        <dbReference type="PROSITE-ProRule" id="PRU00339"/>
    </source>
</evidence>
<evidence type="ECO:0000256" key="4">
    <source>
        <dbReference type="SAM" id="MobiDB-lite"/>
    </source>
</evidence>
<name>B8ELV2_METSB</name>
<feature type="region of interest" description="Disordered" evidence="4">
    <location>
        <begin position="46"/>
        <end position="103"/>
    </location>
</feature>
<keyword evidence="5" id="KW-0732">Signal</keyword>
<feature type="chain" id="PRO_5002871475" evidence="5">
    <location>
        <begin position="25"/>
        <end position="290"/>
    </location>
</feature>
<sequence>MVERAFPLVIAALAATLSLTSVMAAEDGAPFRQQWPGGLPDGWRVLGDDEPTPGGPSVDRPGAFDFRRDGATLSPQGRPFGGGAGGLPSGGAARPHDPAKDEAALKAAKEKARAEELKKALAPKPEPAVLRQRTLDDLFKRLGVAAEPQEAQLYAAAIQRIWMQTPSDTAALIMQRAMASVEAKNYTQALTLLDRLVAIAPAWAEAWNERATVRFMSEDADGAMADIDKVLRLEPRHFGALMGMGVILQRAGLDKRALEAFEKALAVYPAQPGLKESVEKLSLDVNGRDI</sequence>
<feature type="compositionally biased region" description="Gly residues" evidence="4">
    <location>
        <begin position="79"/>
        <end position="89"/>
    </location>
</feature>
<protein>
    <submittedName>
        <fullName evidence="6">TPR repeat-containing protein</fullName>
    </submittedName>
</protein>
<dbReference type="SUPFAM" id="SSF48452">
    <property type="entry name" value="TPR-like"/>
    <property type="match status" value="1"/>
</dbReference>
<keyword evidence="2 3" id="KW-0802">TPR repeat</keyword>
<dbReference type="SMART" id="SM00028">
    <property type="entry name" value="TPR"/>
    <property type="match status" value="3"/>
</dbReference>
<dbReference type="KEGG" id="msl:Msil_1787"/>
<dbReference type="PANTHER" id="PTHR44858">
    <property type="entry name" value="TETRATRICOPEPTIDE REPEAT PROTEIN 6"/>
    <property type="match status" value="1"/>
</dbReference>
<evidence type="ECO:0000256" key="2">
    <source>
        <dbReference type="ARBA" id="ARBA00022803"/>
    </source>
</evidence>
<dbReference type="InterPro" id="IPR011990">
    <property type="entry name" value="TPR-like_helical_dom_sf"/>
</dbReference>
<evidence type="ECO:0000256" key="1">
    <source>
        <dbReference type="ARBA" id="ARBA00022737"/>
    </source>
</evidence>
<evidence type="ECO:0000313" key="6">
    <source>
        <dbReference type="EMBL" id="ACK50733.1"/>
    </source>
</evidence>
<proteinExistence type="predicted"/>
<dbReference type="OrthoDB" id="9815010at2"/>